<dbReference type="PANTHER" id="PTHR43685:SF2">
    <property type="entry name" value="GLYCOSYLTRANSFERASE 2-LIKE DOMAIN-CONTAINING PROTEIN"/>
    <property type="match status" value="1"/>
</dbReference>
<protein>
    <submittedName>
        <fullName evidence="3">Glycosyltransferase</fullName>
        <ecNumber evidence="3">2.4.-.-</ecNumber>
    </submittedName>
</protein>
<evidence type="ECO:0000259" key="2">
    <source>
        <dbReference type="Pfam" id="PF00535"/>
    </source>
</evidence>
<name>A0A951P6Q4_9CYAN</name>
<dbReference type="GO" id="GO:0016757">
    <property type="term" value="F:glycosyltransferase activity"/>
    <property type="evidence" value="ECO:0007669"/>
    <property type="project" value="UniProtKB-KW"/>
</dbReference>
<comment type="caution">
    <text evidence="3">The sequence shown here is derived from an EMBL/GenBank/DDBJ whole genome shotgun (WGS) entry which is preliminary data.</text>
</comment>
<dbReference type="CDD" id="cd04186">
    <property type="entry name" value="GT_2_like_c"/>
    <property type="match status" value="1"/>
</dbReference>
<accession>A0A951P6Q4</accession>
<feature type="coiled-coil region" evidence="1">
    <location>
        <begin position="301"/>
        <end position="403"/>
    </location>
</feature>
<evidence type="ECO:0000313" key="3">
    <source>
        <dbReference type="EMBL" id="MBW4463958.1"/>
    </source>
</evidence>
<dbReference type="InterPro" id="IPR001173">
    <property type="entry name" value="Glyco_trans_2-like"/>
</dbReference>
<dbReference type="InterPro" id="IPR050834">
    <property type="entry name" value="Glycosyltransf_2"/>
</dbReference>
<dbReference type="GO" id="GO:0044010">
    <property type="term" value="P:single-species biofilm formation"/>
    <property type="evidence" value="ECO:0007669"/>
    <property type="project" value="TreeGrafter"/>
</dbReference>
<feature type="domain" description="Glycosyltransferase 2-like" evidence="2">
    <location>
        <begin position="47"/>
        <end position="182"/>
    </location>
</feature>
<reference evidence="3" key="1">
    <citation type="submission" date="2021-05" db="EMBL/GenBank/DDBJ databases">
        <authorList>
            <person name="Pietrasiak N."/>
            <person name="Ward R."/>
            <person name="Stajich J.E."/>
            <person name="Kurbessoian T."/>
        </authorList>
    </citation>
    <scope>NUCLEOTIDE SEQUENCE</scope>
    <source>
        <strain evidence="3">GSE-TBD4-15B</strain>
    </source>
</reference>
<dbReference type="EMBL" id="JAHHHV010000003">
    <property type="protein sequence ID" value="MBW4463958.1"/>
    <property type="molecule type" value="Genomic_DNA"/>
</dbReference>
<keyword evidence="3" id="KW-0808">Transferase</keyword>
<dbReference type="PANTHER" id="PTHR43685">
    <property type="entry name" value="GLYCOSYLTRANSFERASE"/>
    <property type="match status" value="1"/>
</dbReference>
<feature type="domain" description="Glycosyltransferase 2-like" evidence="2">
    <location>
        <begin position="511"/>
        <end position="671"/>
    </location>
</feature>
<dbReference type="Proteomes" id="UP000707356">
    <property type="component" value="Unassembled WGS sequence"/>
</dbReference>
<keyword evidence="1" id="KW-0175">Coiled coil</keyword>
<organism evidence="3 4">
    <name type="scientific">Pegethrix bostrychoides GSE-TBD4-15B</name>
    <dbReference type="NCBI Taxonomy" id="2839662"/>
    <lineage>
        <taxon>Bacteria</taxon>
        <taxon>Bacillati</taxon>
        <taxon>Cyanobacteriota</taxon>
        <taxon>Cyanophyceae</taxon>
        <taxon>Oculatellales</taxon>
        <taxon>Oculatellaceae</taxon>
        <taxon>Pegethrix</taxon>
    </lineage>
</organism>
<dbReference type="CDD" id="cd00761">
    <property type="entry name" value="Glyco_tranf_GTA_type"/>
    <property type="match status" value="1"/>
</dbReference>
<dbReference type="CDD" id="cd04184">
    <property type="entry name" value="GT2_RfbC_Mx_like"/>
    <property type="match status" value="1"/>
</dbReference>
<dbReference type="SUPFAM" id="SSF103657">
    <property type="entry name" value="BAR/IMD domain-like"/>
    <property type="match status" value="1"/>
</dbReference>
<dbReference type="Pfam" id="PF00535">
    <property type="entry name" value="Glycos_transf_2"/>
    <property type="match status" value="3"/>
</dbReference>
<sequence length="1042" mass="120463">MSTPIESLRSAFMQRLELAKLSELWGKAPWAVISNEAYEQRQVASVSVVITLYNYAAYIHKCLDSVCASDASGLPDGFEILVINDCSTDNSAQLVRDYFDKHSDIPISLVNKQFNTGLADSRNLGLKLARAPYVFILDADNWIHFDCITRLYQAIQGSAAAYGMIRRFNHDSGEEVNLISNREWNVYELVCCPYIDAMAMFDRQILLSLSGYSSELIHYGWFGWEDYDLWLKLAQSGHECRFVPEVLSEYRVHSSSMLSTTNLYADTLVDYFKQKFKPLVERYEDFDLLFGQPLERPPTLETQQAEQIQQLQTQIQQLQTQQQAHIQQLQTQQQMQIQQLQEQLQASQTKLKQAESTSKERLTLIHQLQRQLQEAQAQLQQERRQLQQRLQQTESELQFRDLELQFATTGRDQYLGRLQAIESSKFWQLRTQWQLLKNQLLGGKESPFWQPEIPYPKPIQPEPVKLAEPKPIKRSTEATYERWQQQNEPRPSDYQRMRETLKLMPFQPLISVIVPTYNTPETFLREAIDSVINQLYPNWELCIADDASSEPHVREILEEYSAKDQRIKVVFRTENGHISRCSNSALELATGEYISLLDHDDLMRPEALYEVIFLLNRHPEADMIYSDEDKIDEIGNRCHPFFKPDWCPDSFLSRMYTCHLGTYRRSIINDIGGFRTGYEGSQDYDLVLRFTEKTDQIFHIPKILYHWRIHQQSAASGTDAKPYAYIAAKKAVGDALRRRGEPGRLQDVPEYVGYFNVRYQIKNYQRVSIIIPSRDLGHDLNQCLKSIFTKSSYPNYEVVLIDNGSSEPDALEVIQLWQAQEPERFRCYSLDIPFNYSKLNNYGVSQATGEYLLFLNNDTEVITPDWIEGMVEQAQRNSIGAVGAKLLYPDDTIQHAGVAMGIGGVAGHLLSQVPGSSSAYFCQLMIVNNYTAITGACLMCRRDVFDKVGGFNEIELAVAFNDIDFCLRVISQGFRIVLPPHVKLYHHESKSRGLEDTAEKLARFHKEVQYMHDHWQNFIDYDPCYNPNFTRRRTDCSLNVDE</sequence>
<proteinExistence type="predicted"/>
<dbReference type="InterPro" id="IPR029044">
    <property type="entry name" value="Nucleotide-diphossugar_trans"/>
</dbReference>
<dbReference type="Gene3D" id="3.90.550.10">
    <property type="entry name" value="Spore Coat Polysaccharide Biosynthesis Protein SpsA, Chain A"/>
    <property type="match status" value="3"/>
</dbReference>
<dbReference type="EC" id="2.4.-.-" evidence="3"/>
<evidence type="ECO:0000313" key="4">
    <source>
        <dbReference type="Proteomes" id="UP000707356"/>
    </source>
</evidence>
<keyword evidence="3" id="KW-0328">Glycosyltransferase</keyword>
<evidence type="ECO:0000256" key="1">
    <source>
        <dbReference type="SAM" id="Coils"/>
    </source>
</evidence>
<gene>
    <name evidence="3" type="ORF">KME07_00750</name>
</gene>
<dbReference type="AlphaFoldDB" id="A0A951P6Q4"/>
<feature type="domain" description="Glycosyltransferase 2-like" evidence="2">
    <location>
        <begin position="768"/>
        <end position="948"/>
    </location>
</feature>
<reference evidence="3" key="2">
    <citation type="journal article" date="2022" name="Microbiol. Resour. Announc.">
        <title>Metagenome Sequencing to Explore Phylogenomics of Terrestrial Cyanobacteria.</title>
        <authorList>
            <person name="Ward R.D."/>
            <person name="Stajich J.E."/>
            <person name="Johansen J.R."/>
            <person name="Huntemann M."/>
            <person name="Clum A."/>
            <person name="Foster B."/>
            <person name="Foster B."/>
            <person name="Roux S."/>
            <person name="Palaniappan K."/>
            <person name="Varghese N."/>
            <person name="Mukherjee S."/>
            <person name="Reddy T.B.K."/>
            <person name="Daum C."/>
            <person name="Copeland A."/>
            <person name="Chen I.A."/>
            <person name="Ivanova N.N."/>
            <person name="Kyrpides N.C."/>
            <person name="Shapiro N."/>
            <person name="Eloe-Fadrosh E.A."/>
            <person name="Pietrasiak N."/>
        </authorList>
    </citation>
    <scope>NUCLEOTIDE SEQUENCE</scope>
    <source>
        <strain evidence="3">GSE-TBD4-15B</strain>
    </source>
</reference>
<dbReference type="SUPFAM" id="SSF53448">
    <property type="entry name" value="Nucleotide-diphospho-sugar transferases"/>
    <property type="match status" value="3"/>
</dbReference>
<dbReference type="InterPro" id="IPR027267">
    <property type="entry name" value="AH/BAR_dom_sf"/>
</dbReference>